<accession>A0ABV7KB44</accession>
<dbReference type="Pfam" id="PF04422">
    <property type="entry name" value="FrhB_FdhB_N"/>
    <property type="match status" value="1"/>
</dbReference>
<dbReference type="InterPro" id="IPR007516">
    <property type="entry name" value="Co_F420_Hydgase/DH_bsu_N"/>
</dbReference>
<dbReference type="PANTHER" id="PTHR31332">
    <property type="entry name" value="7-HYDROXYMETHYL CHLOROPHYLL A REDUCTASE, CHLOROPLASTIC"/>
    <property type="match status" value="1"/>
</dbReference>
<dbReference type="RefSeq" id="WP_378217379.1">
    <property type="nucleotide sequence ID" value="NZ_JBHRTK010000001.1"/>
</dbReference>
<evidence type="ECO:0000313" key="4">
    <source>
        <dbReference type="Proteomes" id="UP001595583"/>
    </source>
</evidence>
<reference evidence="4" key="1">
    <citation type="journal article" date="2019" name="Int. J. Syst. Evol. Microbiol.">
        <title>The Global Catalogue of Microorganisms (GCM) 10K type strain sequencing project: providing services to taxonomists for standard genome sequencing and annotation.</title>
        <authorList>
            <consortium name="The Broad Institute Genomics Platform"/>
            <consortium name="The Broad Institute Genome Sequencing Center for Infectious Disease"/>
            <person name="Wu L."/>
            <person name="Ma J."/>
        </authorList>
    </citation>
    <scope>NUCLEOTIDE SEQUENCE [LARGE SCALE GENOMIC DNA]</scope>
    <source>
        <strain evidence="4">KCTC 52165</strain>
    </source>
</reference>
<sequence length="435" mass="48478">MAQSSEAHARMSWDRYGHLKPELGLAEAAFGRICPFAPSARNEDQIAESLYAGALNRDSLIGRFQAAYVGHVDEGDFRTSGSSGGMASWMAVELLRRCVVDGIAHVRPADPRKDGRFFRYAISRNEAEIRSGACSRYYPVDLSEVLQTIRHTPGRYAVVGIPCFIKAVNLLIAEDAVIRQRIVCTLGLFCGHMKSARFVDSMAWQAGVNPSAVRAIDYRVKTPGRPASWYRARLELVDGNRREKDWWDLVDGDWGAGFFQNPACNYCDDVVAETADIAFGDAWIEPYSSDARGTNVVVVRKPELDGILREAAISNRIRLAPVDAQFVRQTQAAGLRHRREGLAYRLQWKPPSIPISKRVGKSAAHLGARRKLVYRARYLIARESQLTFALAKNIHLPGLYLWWAKAAVSLYQALAYSRGAAGRLFDMLEKICGRG</sequence>
<dbReference type="PANTHER" id="PTHR31332:SF0">
    <property type="entry name" value="7-HYDROXYMETHYL CHLOROPHYLL A REDUCTASE, CHLOROPLASTIC"/>
    <property type="match status" value="1"/>
</dbReference>
<protein>
    <submittedName>
        <fullName evidence="3">Coenzyme F420 hydrogenase/dehydrogenase, beta subunit C-terminal domain</fullName>
    </submittedName>
</protein>
<proteinExistence type="predicted"/>
<feature type="domain" description="Coenzyme F420 hydrogenase/dehydrogenase beta subunit C-terminal" evidence="2">
    <location>
        <begin position="155"/>
        <end position="323"/>
    </location>
</feature>
<comment type="caution">
    <text evidence="3">The sequence shown here is derived from an EMBL/GenBank/DDBJ whole genome shotgun (WGS) entry which is preliminary data.</text>
</comment>
<organism evidence="3 4">
    <name type="scientific">Aquamicrobium soli</name>
    <dbReference type="NCBI Taxonomy" id="1811518"/>
    <lineage>
        <taxon>Bacteria</taxon>
        <taxon>Pseudomonadati</taxon>
        <taxon>Pseudomonadota</taxon>
        <taxon>Alphaproteobacteria</taxon>
        <taxon>Hyphomicrobiales</taxon>
        <taxon>Phyllobacteriaceae</taxon>
        <taxon>Aquamicrobium</taxon>
    </lineage>
</organism>
<dbReference type="InterPro" id="IPR007525">
    <property type="entry name" value="FrhB_FdhB_C"/>
</dbReference>
<dbReference type="Pfam" id="PF04432">
    <property type="entry name" value="FrhB_FdhB_C"/>
    <property type="match status" value="1"/>
</dbReference>
<evidence type="ECO:0000259" key="1">
    <source>
        <dbReference type="Pfam" id="PF04422"/>
    </source>
</evidence>
<dbReference type="Proteomes" id="UP001595583">
    <property type="component" value="Unassembled WGS sequence"/>
</dbReference>
<keyword evidence="4" id="KW-1185">Reference proteome</keyword>
<feature type="domain" description="Coenzyme F420 hydrogenase/dehydrogenase beta subunit N-terminal" evidence="1">
    <location>
        <begin position="68"/>
        <end position="146"/>
    </location>
</feature>
<evidence type="ECO:0000259" key="2">
    <source>
        <dbReference type="Pfam" id="PF04432"/>
    </source>
</evidence>
<dbReference type="EMBL" id="JBHRTK010000001">
    <property type="protein sequence ID" value="MFC3204672.1"/>
    <property type="molecule type" value="Genomic_DNA"/>
</dbReference>
<evidence type="ECO:0000313" key="3">
    <source>
        <dbReference type="EMBL" id="MFC3204672.1"/>
    </source>
</evidence>
<gene>
    <name evidence="3" type="ORF">ACFOHJ_00370</name>
</gene>
<name>A0ABV7KB44_9HYPH</name>
<dbReference type="InterPro" id="IPR045220">
    <property type="entry name" value="FRHB/FDHB/HCAR-like"/>
</dbReference>